<proteinExistence type="predicted"/>
<gene>
    <name evidence="2" type="ORF">HPB51_028524</name>
</gene>
<name>A0A9J6CX51_RHIMP</name>
<reference evidence="2" key="1">
    <citation type="journal article" date="2020" name="Cell">
        <title>Large-Scale Comparative Analyses of Tick Genomes Elucidate Their Genetic Diversity and Vector Capacities.</title>
        <authorList>
            <consortium name="Tick Genome and Microbiome Consortium (TIGMIC)"/>
            <person name="Jia N."/>
            <person name="Wang J."/>
            <person name="Shi W."/>
            <person name="Du L."/>
            <person name="Sun Y."/>
            <person name="Zhan W."/>
            <person name="Jiang J.F."/>
            <person name="Wang Q."/>
            <person name="Zhang B."/>
            <person name="Ji P."/>
            <person name="Bell-Sakyi L."/>
            <person name="Cui X.M."/>
            <person name="Yuan T.T."/>
            <person name="Jiang B.G."/>
            <person name="Yang W.F."/>
            <person name="Lam T.T."/>
            <person name="Chang Q.C."/>
            <person name="Ding S.J."/>
            <person name="Wang X.J."/>
            <person name="Zhu J.G."/>
            <person name="Ruan X.D."/>
            <person name="Zhao L."/>
            <person name="Wei J.T."/>
            <person name="Ye R.Z."/>
            <person name="Que T.C."/>
            <person name="Du C.H."/>
            <person name="Zhou Y.H."/>
            <person name="Cheng J.X."/>
            <person name="Dai P.F."/>
            <person name="Guo W.B."/>
            <person name="Han X.H."/>
            <person name="Huang E.J."/>
            <person name="Li L.F."/>
            <person name="Wei W."/>
            <person name="Gao Y.C."/>
            <person name="Liu J.Z."/>
            <person name="Shao H.Z."/>
            <person name="Wang X."/>
            <person name="Wang C.C."/>
            <person name="Yang T.C."/>
            <person name="Huo Q.B."/>
            <person name="Li W."/>
            <person name="Chen H.Y."/>
            <person name="Chen S.E."/>
            <person name="Zhou L.G."/>
            <person name="Ni X.B."/>
            <person name="Tian J.H."/>
            <person name="Sheng Y."/>
            <person name="Liu T."/>
            <person name="Pan Y.S."/>
            <person name="Xia L.Y."/>
            <person name="Li J."/>
            <person name="Zhao F."/>
            <person name="Cao W.C."/>
        </authorList>
    </citation>
    <scope>NUCLEOTIDE SEQUENCE</scope>
    <source>
        <strain evidence="2">Rmic-2018</strain>
    </source>
</reference>
<dbReference type="Proteomes" id="UP000821866">
    <property type="component" value="Unassembled WGS sequence"/>
</dbReference>
<accession>A0A9J6CX51</accession>
<dbReference type="AlphaFoldDB" id="A0A9J6CX51"/>
<comment type="caution">
    <text evidence="2">The sequence shown here is derived from an EMBL/GenBank/DDBJ whole genome shotgun (WGS) entry which is preliminary data.</text>
</comment>
<protein>
    <submittedName>
        <fullName evidence="2">Uncharacterized protein</fullName>
    </submittedName>
</protein>
<sequence length="448" mass="49137">MEVTTAQDTILEIELAHRAILGRCLQVVDECSPRDVASKLVGGILERSQRIDAIGRVVAAETGRDRRPASSARWLHPGWCRELEFLGDVPGPLDGQELVVEFCAARGSLPGGAQGHNSPPPEHVSRRLQFVDSGAEPLEFDAATLRLPTSSLQVTTPPIVDFATECCRRGINDGPGYYPDDLNCAQGHNSPPPEHVSRRLQFVDSGAEPLEFDAATLRLPTSSLQVTTPPIVDFATECCRRGINDGPGYYPDDLNLTTYASFFQYWVASTKRAAELERPIFLMMASALARRRLSLCTGWMSRSRSEAKLTWADKVRSGSSSSGDNTNGARPEPLPSTPFRGGVTESPRNLTFQAYSVTKPTLCPDFQRASGIATLVRKDITFVEKTTLAYKQGLESQLVEIIAGRDIKANIFILSVYSLPRDRLRNFNSLFLVAKTQAKNKPLMIAGD</sequence>
<keyword evidence="3" id="KW-1185">Reference proteome</keyword>
<dbReference type="EMBL" id="JABSTU010005295">
    <property type="protein sequence ID" value="KAH7948546.1"/>
    <property type="molecule type" value="Genomic_DNA"/>
</dbReference>
<evidence type="ECO:0000313" key="2">
    <source>
        <dbReference type="EMBL" id="KAH7948546.1"/>
    </source>
</evidence>
<organism evidence="2 3">
    <name type="scientific">Rhipicephalus microplus</name>
    <name type="common">Cattle tick</name>
    <name type="synonym">Boophilus microplus</name>
    <dbReference type="NCBI Taxonomy" id="6941"/>
    <lineage>
        <taxon>Eukaryota</taxon>
        <taxon>Metazoa</taxon>
        <taxon>Ecdysozoa</taxon>
        <taxon>Arthropoda</taxon>
        <taxon>Chelicerata</taxon>
        <taxon>Arachnida</taxon>
        <taxon>Acari</taxon>
        <taxon>Parasitiformes</taxon>
        <taxon>Ixodida</taxon>
        <taxon>Ixodoidea</taxon>
        <taxon>Ixodidae</taxon>
        <taxon>Rhipicephalinae</taxon>
        <taxon>Rhipicephalus</taxon>
        <taxon>Boophilus</taxon>
    </lineage>
</organism>
<evidence type="ECO:0000256" key="1">
    <source>
        <dbReference type="SAM" id="MobiDB-lite"/>
    </source>
</evidence>
<evidence type="ECO:0000313" key="3">
    <source>
        <dbReference type="Proteomes" id="UP000821866"/>
    </source>
</evidence>
<feature type="region of interest" description="Disordered" evidence="1">
    <location>
        <begin position="314"/>
        <end position="342"/>
    </location>
</feature>
<reference evidence="2" key="2">
    <citation type="submission" date="2021-09" db="EMBL/GenBank/DDBJ databases">
        <authorList>
            <person name="Jia N."/>
            <person name="Wang J."/>
            <person name="Shi W."/>
            <person name="Du L."/>
            <person name="Sun Y."/>
            <person name="Zhan W."/>
            <person name="Jiang J."/>
            <person name="Wang Q."/>
            <person name="Zhang B."/>
            <person name="Ji P."/>
            <person name="Sakyi L.B."/>
            <person name="Cui X."/>
            <person name="Yuan T."/>
            <person name="Jiang B."/>
            <person name="Yang W."/>
            <person name="Lam T.T.-Y."/>
            <person name="Chang Q."/>
            <person name="Ding S."/>
            <person name="Wang X."/>
            <person name="Zhu J."/>
            <person name="Ruan X."/>
            <person name="Zhao L."/>
            <person name="Wei J."/>
            <person name="Que T."/>
            <person name="Du C."/>
            <person name="Cheng J."/>
            <person name="Dai P."/>
            <person name="Han X."/>
            <person name="Huang E."/>
            <person name="Gao Y."/>
            <person name="Liu J."/>
            <person name="Shao H."/>
            <person name="Ye R."/>
            <person name="Li L."/>
            <person name="Wei W."/>
            <person name="Wang X."/>
            <person name="Wang C."/>
            <person name="Huo Q."/>
            <person name="Li W."/>
            <person name="Guo W."/>
            <person name="Chen H."/>
            <person name="Chen S."/>
            <person name="Zhou L."/>
            <person name="Zhou L."/>
            <person name="Ni X."/>
            <person name="Tian J."/>
            <person name="Zhou Y."/>
            <person name="Sheng Y."/>
            <person name="Liu T."/>
            <person name="Pan Y."/>
            <person name="Xia L."/>
            <person name="Li J."/>
            <person name="Zhao F."/>
            <person name="Cao W."/>
        </authorList>
    </citation>
    <scope>NUCLEOTIDE SEQUENCE</scope>
    <source>
        <strain evidence="2">Rmic-2018</strain>
        <tissue evidence="2">Larvae</tissue>
    </source>
</reference>